<evidence type="ECO:0000313" key="1">
    <source>
        <dbReference type="EMBL" id="KAH7954970.1"/>
    </source>
</evidence>
<reference evidence="1" key="1">
    <citation type="submission" date="2020-05" db="EMBL/GenBank/DDBJ databases">
        <title>Large-scale comparative analyses of tick genomes elucidate their genetic diversity and vector capacities.</title>
        <authorList>
            <person name="Jia N."/>
            <person name="Wang J."/>
            <person name="Shi W."/>
            <person name="Du L."/>
            <person name="Sun Y."/>
            <person name="Zhan W."/>
            <person name="Jiang J."/>
            <person name="Wang Q."/>
            <person name="Zhang B."/>
            <person name="Ji P."/>
            <person name="Sakyi L.B."/>
            <person name="Cui X."/>
            <person name="Yuan T."/>
            <person name="Jiang B."/>
            <person name="Yang W."/>
            <person name="Lam T.T.-Y."/>
            <person name="Chang Q."/>
            <person name="Ding S."/>
            <person name="Wang X."/>
            <person name="Zhu J."/>
            <person name="Ruan X."/>
            <person name="Zhao L."/>
            <person name="Wei J."/>
            <person name="Que T."/>
            <person name="Du C."/>
            <person name="Cheng J."/>
            <person name="Dai P."/>
            <person name="Han X."/>
            <person name="Huang E."/>
            <person name="Gao Y."/>
            <person name="Liu J."/>
            <person name="Shao H."/>
            <person name="Ye R."/>
            <person name="Li L."/>
            <person name="Wei W."/>
            <person name="Wang X."/>
            <person name="Wang C."/>
            <person name="Yang T."/>
            <person name="Huo Q."/>
            <person name="Li W."/>
            <person name="Guo W."/>
            <person name="Chen H."/>
            <person name="Zhou L."/>
            <person name="Ni X."/>
            <person name="Tian J."/>
            <person name="Zhou Y."/>
            <person name="Sheng Y."/>
            <person name="Liu T."/>
            <person name="Pan Y."/>
            <person name="Xia L."/>
            <person name="Li J."/>
            <person name="Zhao F."/>
            <person name="Cao W."/>
        </authorList>
    </citation>
    <scope>NUCLEOTIDE SEQUENCE</scope>
    <source>
        <strain evidence="1">Dsil-2018</strain>
    </source>
</reference>
<sequence length="107" mass="12410">MVRHSRHWRFKLRGQQEEPFYATDDEGFLWLEVDFINYIEDLQLSGSRSKQKITKETYEATLLTTRSTVAVTEYLIDHVKLGSCMRQDSNVPSSSESNAVQPADPRQ</sequence>
<accession>A0ACB8D0H6</accession>
<organism evidence="1 2">
    <name type="scientific">Dermacentor silvarum</name>
    <name type="common">Tick</name>
    <dbReference type="NCBI Taxonomy" id="543639"/>
    <lineage>
        <taxon>Eukaryota</taxon>
        <taxon>Metazoa</taxon>
        <taxon>Ecdysozoa</taxon>
        <taxon>Arthropoda</taxon>
        <taxon>Chelicerata</taxon>
        <taxon>Arachnida</taxon>
        <taxon>Acari</taxon>
        <taxon>Parasitiformes</taxon>
        <taxon>Ixodida</taxon>
        <taxon>Ixodoidea</taxon>
        <taxon>Ixodidae</taxon>
        <taxon>Rhipicephalinae</taxon>
        <taxon>Dermacentor</taxon>
    </lineage>
</organism>
<gene>
    <name evidence="1" type="ORF">HPB49_023515</name>
</gene>
<comment type="caution">
    <text evidence="1">The sequence shown here is derived from an EMBL/GenBank/DDBJ whole genome shotgun (WGS) entry which is preliminary data.</text>
</comment>
<dbReference type="EMBL" id="CM023473">
    <property type="protein sequence ID" value="KAH7954970.1"/>
    <property type="molecule type" value="Genomic_DNA"/>
</dbReference>
<proteinExistence type="predicted"/>
<protein>
    <submittedName>
        <fullName evidence="1">Uncharacterized protein</fullName>
    </submittedName>
</protein>
<name>A0ACB8D0H6_DERSI</name>
<keyword evidence="2" id="KW-1185">Reference proteome</keyword>
<dbReference type="Proteomes" id="UP000821865">
    <property type="component" value="Chromosome 4"/>
</dbReference>
<evidence type="ECO:0000313" key="2">
    <source>
        <dbReference type="Proteomes" id="UP000821865"/>
    </source>
</evidence>